<dbReference type="EMBL" id="JAESDN010000006">
    <property type="protein sequence ID" value="KAG7048897.1"/>
    <property type="molecule type" value="Genomic_DNA"/>
</dbReference>
<evidence type="ECO:0000313" key="1">
    <source>
        <dbReference type="EMBL" id="KAG7048897.1"/>
    </source>
</evidence>
<gene>
    <name evidence="1" type="ORF">JMJ77_014525</name>
</gene>
<sequence>MEKGEASKEPRAEQKPSLEILVWLANAEEGQLDLFKSRYLAARTSVELSRCCVADVTSMGWLVVGRREGREGKGPNARPFSFHPAGGTFRLVLPCTLVS</sequence>
<reference evidence="1" key="1">
    <citation type="submission" date="2021-05" db="EMBL/GenBank/DDBJ databases">
        <title>Comparative genomics of three Colletotrichum scovillei strains and genetic complementation revealed genes involved fungal growth and virulence on chili pepper.</title>
        <authorList>
            <person name="Hsieh D.-K."/>
            <person name="Chuang S.-C."/>
            <person name="Chen C.-Y."/>
            <person name="Chao Y.-T."/>
            <person name="Lu M.-Y.J."/>
            <person name="Lee M.-H."/>
            <person name="Shih M.-C."/>
        </authorList>
    </citation>
    <scope>NUCLEOTIDE SEQUENCE</scope>
    <source>
        <strain evidence="1">Coll-153</strain>
    </source>
</reference>
<organism evidence="1 2">
    <name type="scientific">Colletotrichum scovillei</name>
    <dbReference type="NCBI Taxonomy" id="1209932"/>
    <lineage>
        <taxon>Eukaryota</taxon>
        <taxon>Fungi</taxon>
        <taxon>Dikarya</taxon>
        <taxon>Ascomycota</taxon>
        <taxon>Pezizomycotina</taxon>
        <taxon>Sordariomycetes</taxon>
        <taxon>Hypocreomycetidae</taxon>
        <taxon>Glomerellales</taxon>
        <taxon>Glomerellaceae</taxon>
        <taxon>Colletotrichum</taxon>
        <taxon>Colletotrichum acutatum species complex</taxon>
    </lineage>
</organism>
<proteinExistence type="predicted"/>
<dbReference type="AlphaFoldDB" id="A0A9P7R593"/>
<comment type="caution">
    <text evidence="1">The sequence shown here is derived from an EMBL/GenBank/DDBJ whole genome shotgun (WGS) entry which is preliminary data.</text>
</comment>
<name>A0A9P7R593_9PEZI</name>
<dbReference type="Proteomes" id="UP000699042">
    <property type="component" value="Unassembled WGS sequence"/>
</dbReference>
<protein>
    <submittedName>
        <fullName evidence="1">Uncharacterized protein</fullName>
    </submittedName>
</protein>
<keyword evidence="2" id="KW-1185">Reference proteome</keyword>
<evidence type="ECO:0000313" key="2">
    <source>
        <dbReference type="Proteomes" id="UP000699042"/>
    </source>
</evidence>
<accession>A0A9P7R593</accession>